<feature type="transmembrane region" description="Helical" evidence="1">
    <location>
        <begin position="12"/>
        <end position="29"/>
    </location>
</feature>
<organism evidence="2 3">
    <name type="scientific">Halocynthiibacter styelae</name>
    <dbReference type="NCBI Taxonomy" id="2761955"/>
    <lineage>
        <taxon>Bacteria</taxon>
        <taxon>Pseudomonadati</taxon>
        <taxon>Pseudomonadota</taxon>
        <taxon>Alphaproteobacteria</taxon>
        <taxon>Rhodobacterales</taxon>
        <taxon>Paracoccaceae</taxon>
        <taxon>Halocynthiibacter</taxon>
    </lineage>
</organism>
<keyword evidence="3" id="KW-1185">Reference proteome</keyword>
<evidence type="ECO:0000313" key="3">
    <source>
        <dbReference type="Proteomes" id="UP000640583"/>
    </source>
</evidence>
<evidence type="ECO:0000313" key="2">
    <source>
        <dbReference type="EMBL" id="MBI1492037.1"/>
    </source>
</evidence>
<dbReference type="Proteomes" id="UP000640583">
    <property type="component" value="Unassembled WGS sequence"/>
</dbReference>
<feature type="transmembrane region" description="Helical" evidence="1">
    <location>
        <begin position="78"/>
        <end position="102"/>
    </location>
</feature>
<dbReference type="AlphaFoldDB" id="A0A8J7LTP5"/>
<feature type="transmembrane region" description="Helical" evidence="1">
    <location>
        <begin position="36"/>
        <end position="58"/>
    </location>
</feature>
<dbReference type="EMBL" id="JADCKQ010000001">
    <property type="protein sequence ID" value="MBI1492037.1"/>
    <property type="molecule type" value="Genomic_DNA"/>
</dbReference>
<evidence type="ECO:0000256" key="1">
    <source>
        <dbReference type="SAM" id="Phobius"/>
    </source>
</evidence>
<name>A0A8J7LTP5_9RHOB</name>
<gene>
    <name evidence="2" type="ORF">H1D41_00130</name>
</gene>
<keyword evidence="1" id="KW-0472">Membrane</keyword>
<reference evidence="2" key="1">
    <citation type="submission" date="2020-10" db="EMBL/GenBank/DDBJ databases">
        <title>Paenihalocynthiibacter styelae gen. nov., sp. nov., isolated from stalked sea squirt Styela clava.</title>
        <authorList>
            <person name="Kim Y.-O."/>
            <person name="Yoon J.-H."/>
        </authorList>
    </citation>
    <scope>NUCLEOTIDE SEQUENCE</scope>
    <source>
        <strain evidence="2">MYP1-1</strain>
    </source>
</reference>
<accession>A0A8J7LTP5</accession>
<dbReference type="RefSeq" id="WP_228847008.1">
    <property type="nucleotide sequence ID" value="NZ_JADCKQ010000001.1"/>
</dbReference>
<sequence length="197" mass="22290">MFEVYLDGLLSGRQIFIAICTFFVGSAMGNSRLGFIWKLFWSLPILLIQQGFLLGSEYMESLDFLIRHGAAGSRSEDLAYVILFLIATHVSLYFAFWGLGAAGRETLDTELRENAAQITTDDMIRELNVIAAHPEMSMSGWLAQRWLPMSEPERREWVSSRLPALRELWLQGEEGGLHAFELELPQQLAIIDMEGTS</sequence>
<protein>
    <submittedName>
        <fullName evidence="2">Uncharacterized protein</fullName>
    </submittedName>
</protein>
<keyword evidence="1" id="KW-0812">Transmembrane</keyword>
<keyword evidence="1" id="KW-1133">Transmembrane helix</keyword>
<proteinExistence type="predicted"/>
<comment type="caution">
    <text evidence="2">The sequence shown here is derived from an EMBL/GenBank/DDBJ whole genome shotgun (WGS) entry which is preliminary data.</text>
</comment>